<reference evidence="2 3" key="1">
    <citation type="submission" date="2020-05" db="EMBL/GenBank/DDBJ databases">
        <title>Identification and distribution of gene clusters putatively required for synthesis of sphingolipid metabolism inhibitors in phylogenetically diverse species of the filamentous fungus Fusarium.</title>
        <authorList>
            <person name="Kim H.-S."/>
            <person name="Busman M."/>
            <person name="Brown D.W."/>
            <person name="Divon H."/>
            <person name="Uhlig S."/>
            <person name="Proctor R.H."/>
        </authorList>
    </citation>
    <scope>NUCLEOTIDE SEQUENCE [LARGE SCALE GENOMIC DNA]</scope>
    <source>
        <strain evidence="2 3">NRRL 25311</strain>
    </source>
</reference>
<organism evidence="2 3">
    <name type="scientific">Fusarium denticulatum</name>
    <dbReference type="NCBI Taxonomy" id="48507"/>
    <lineage>
        <taxon>Eukaryota</taxon>
        <taxon>Fungi</taxon>
        <taxon>Dikarya</taxon>
        <taxon>Ascomycota</taxon>
        <taxon>Pezizomycotina</taxon>
        <taxon>Sordariomycetes</taxon>
        <taxon>Hypocreomycetidae</taxon>
        <taxon>Hypocreales</taxon>
        <taxon>Nectriaceae</taxon>
        <taxon>Fusarium</taxon>
        <taxon>Fusarium fujikuroi species complex</taxon>
    </lineage>
</organism>
<feature type="region of interest" description="Disordered" evidence="1">
    <location>
        <begin position="139"/>
        <end position="158"/>
    </location>
</feature>
<gene>
    <name evidence="2" type="ORF">FDENT_11407</name>
</gene>
<name>A0A8H5TCW5_9HYPO</name>
<protein>
    <submittedName>
        <fullName evidence="2">Uncharacterized protein</fullName>
    </submittedName>
</protein>
<evidence type="ECO:0000313" key="2">
    <source>
        <dbReference type="EMBL" id="KAF5669894.1"/>
    </source>
</evidence>
<dbReference type="Proteomes" id="UP000562682">
    <property type="component" value="Unassembled WGS sequence"/>
</dbReference>
<accession>A0A8H5TCW5</accession>
<comment type="caution">
    <text evidence="2">The sequence shown here is derived from an EMBL/GenBank/DDBJ whole genome shotgun (WGS) entry which is preliminary data.</text>
</comment>
<dbReference type="EMBL" id="JAAOAK010000370">
    <property type="protein sequence ID" value="KAF5669894.1"/>
    <property type="molecule type" value="Genomic_DNA"/>
</dbReference>
<feature type="compositionally biased region" description="Basic residues" evidence="1">
    <location>
        <begin position="146"/>
        <end position="158"/>
    </location>
</feature>
<evidence type="ECO:0000313" key="3">
    <source>
        <dbReference type="Proteomes" id="UP000562682"/>
    </source>
</evidence>
<evidence type="ECO:0000256" key="1">
    <source>
        <dbReference type="SAM" id="MobiDB-lite"/>
    </source>
</evidence>
<feature type="compositionally biased region" description="Basic and acidic residues" evidence="1">
    <location>
        <begin position="39"/>
        <end position="61"/>
    </location>
</feature>
<feature type="compositionally biased region" description="Acidic residues" evidence="1">
    <location>
        <begin position="26"/>
        <end position="38"/>
    </location>
</feature>
<proteinExistence type="predicted"/>
<dbReference type="AlphaFoldDB" id="A0A8H5TCW5"/>
<feature type="region of interest" description="Disordered" evidence="1">
    <location>
        <begin position="1"/>
        <end position="105"/>
    </location>
</feature>
<keyword evidence="3" id="KW-1185">Reference proteome</keyword>
<sequence>MDVDQTHESVGGNERLASSKVKAGDDDVGELSGEDEESKNENKDDEVVLHVEDDTSVKDEPGVEVVSGEGVETTDQQQTHDPIFEEQNGDDQTGDASPAGREPTGLNLAQKFNQEYTQAHPPHQRNCKSSNEEYVISHTNNTHARPSMKRARQHLANI</sequence>